<dbReference type="AlphaFoldDB" id="A0A0A3YNJ2"/>
<evidence type="ECO:0000313" key="2">
    <source>
        <dbReference type="EMBL" id="KGT75258.1"/>
    </source>
</evidence>
<protein>
    <submittedName>
        <fullName evidence="2">Uncharacterized protein</fullName>
    </submittedName>
</protein>
<feature type="compositionally biased region" description="Basic and acidic residues" evidence="1">
    <location>
        <begin position="19"/>
        <end position="32"/>
    </location>
</feature>
<name>A0A0A3YNJ2_BRAJP</name>
<dbReference type="Proteomes" id="UP000030377">
    <property type="component" value="Unassembled WGS sequence"/>
</dbReference>
<gene>
    <name evidence="2" type="ORF">MA20_32535</name>
</gene>
<accession>A0A0A3YNJ2</accession>
<feature type="compositionally biased region" description="Polar residues" evidence="1">
    <location>
        <begin position="1"/>
        <end position="13"/>
    </location>
</feature>
<comment type="caution">
    <text evidence="2">The sequence shown here is derived from an EMBL/GenBank/DDBJ whole genome shotgun (WGS) entry which is preliminary data.</text>
</comment>
<proteinExistence type="predicted"/>
<sequence>MNLSHATIRNTQAPRRGQRKVEDTTADERTAVIDDDDDASASVGDAQLGTEGQAAVRCC</sequence>
<evidence type="ECO:0000313" key="3">
    <source>
        <dbReference type="Proteomes" id="UP000030377"/>
    </source>
</evidence>
<organism evidence="2 3">
    <name type="scientific">Bradyrhizobium japonicum</name>
    <dbReference type="NCBI Taxonomy" id="375"/>
    <lineage>
        <taxon>Bacteria</taxon>
        <taxon>Pseudomonadati</taxon>
        <taxon>Pseudomonadota</taxon>
        <taxon>Alphaproteobacteria</taxon>
        <taxon>Hyphomicrobiales</taxon>
        <taxon>Nitrobacteraceae</taxon>
        <taxon>Bradyrhizobium</taxon>
    </lineage>
</organism>
<dbReference type="EMBL" id="JRPN01000025">
    <property type="protein sequence ID" value="KGT75258.1"/>
    <property type="molecule type" value="Genomic_DNA"/>
</dbReference>
<evidence type="ECO:0000256" key="1">
    <source>
        <dbReference type="SAM" id="MobiDB-lite"/>
    </source>
</evidence>
<feature type="region of interest" description="Disordered" evidence="1">
    <location>
        <begin position="1"/>
        <end position="59"/>
    </location>
</feature>
<reference evidence="2 3" key="1">
    <citation type="submission" date="2014-09" db="EMBL/GenBank/DDBJ databases">
        <title>Draft genome of Bradyrhizobium japonicum Is-34.</title>
        <authorList>
            <person name="Tsurumaru H."/>
            <person name="Yamakawa T."/>
            <person name="Hashimoto S."/>
            <person name="Okizaki K."/>
            <person name="Kanesaki Y."/>
            <person name="Yoshikawa H."/>
            <person name="Yajima S."/>
        </authorList>
    </citation>
    <scope>NUCLEOTIDE SEQUENCE [LARGE SCALE GENOMIC DNA]</scope>
    <source>
        <strain evidence="2 3">Is-34</strain>
    </source>
</reference>